<dbReference type="InterPro" id="IPR043502">
    <property type="entry name" value="DNA/RNA_pol_sf"/>
</dbReference>
<keyword evidence="2" id="KW-1185">Reference proteome</keyword>
<sequence>MSHFALAVDLKHRRLIDTTTKHGTVGIVTSVSLVGISMTIPSLPFADILKDYPSLANPFQFSKQVQHTFKHHVVTTGQTKYGLQLKVTKFIFGVRSLDFMGLHDELHLIKKILEKVQSVLSLMAPKTLTQLPIEYSLLAYSVFVAARKALAEVSMLQHLNSDASFHLILTSNASNSTVNAVLHQQVQPQFTSI</sequence>
<reference evidence="1 2" key="1">
    <citation type="submission" date="2018-11" db="EMBL/GenBank/DDBJ databases">
        <authorList>
            <consortium name="Pathogen Informatics"/>
        </authorList>
    </citation>
    <scope>NUCLEOTIDE SEQUENCE [LARGE SCALE GENOMIC DNA]</scope>
    <source>
        <strain evidence="1 2">NST_G2</strain>
    </source>
</reference>
<organism evidence="1 2">
    <name type="scientific">Schistocephalus solidus</name>
    <name type="common">Tapeworm</name>
    <dbReference type="NCBI Taxonomy" id="70667"/>
    <lineage>
        <taxon>Eukaryota</taxon>
        <taxon>Metazoa</taxon>
        <taxon>Spiralia</taxon>
        <taxon>Lophotrochozoa</taxon>
        <taxon>Platyhelminthes</taxon>
        <taxon>Cestoda</taxon>
        <taxon>Eucestoda</taxon>
        <taxon>Diphyllobothriidea</taxon>
        <taxon>Diphyllobothriidae</taxon>
        <taxon>Schistocephalus</taxon>
    </lineage>
</organism>
<dbReference type="Proteomes" id="UP000275846">
    <property type="component" value="Unassembled WGS sequence"/>
</dbReference>
<evidence type="ECO:0000313" key="2">
    <source>
        <dbReference type="Proteomes" id="UP000275846"/>
    </source>
</evidence>
<proteinExistence type="predicted"/>
<protein>
    <submittedName>
        <fullName evidence="1">Uncharacterized protein</fullName>
    </submittedName>
</protein>
<dbReference type="EMBL" id="UYSU01034854">
    <property type="protein sequence ID" value="VDL95178.1"/>
    <property type="molecule type" value="Genomic_DNA"/>
</dbReference>
<dbReference type="AlphaFoldDB" id="A0A3P7CRT5"/>
<name>A0A3P7CRT5_SCHSO</name>
<dbReference type="SUPFAM" id="SSF56672">
    <property type="entry name" value="DNA/RNA polymerases"/>
    <property type="match status" value="1"/>
</dbReference>
<evidence type="ECO:0000313" key="1">
    <source>
        <dbReference type="EMBL" id="VDL95178.1"/>
    </source>
</evidence>
<dbReference type="OrthoDB" id="10064107at2759"/>
<gene>
    <name evidence="1" type="ORF">SSLN_LOCUS8793</name>
</gene>
<accession>A0A3P7CRT5</accession>